<dbReference type="AlphaFoldDB" id="A0A1X0NNR2"/>
<keyword evidence="3" id="KW-0539">Nucleus</keyword>
<feature type="compositionally biased region" description="Acidic residues" evidence="4">
    <location>
        <begin position="473"/>
        <end position="487"/>
    </location>
</feature>
<keyword evidence="8" id="KW-1185">Reference proteome</keyword>
<dbReference type="EMBL" id="NBCO01000029">
    <property type="protein sequence ID" value="ORC86337.1"/>
    <property type="molecule type" value="Genomic_DNA"/>
</dbReference>
<dbReference type="InterPro" id="IPR053939">
    <property type="entry name" value="UTP25_C"/>
</dbReference>
<dbReference type="SUPFAM" id="SSF52540">
    <property type="entry name" value="P-loop containing nucleoside triphosphate hydrolases"/>
    <property type="match status" value="1"/>
</dbReference>
<feature type="compositionally biased region" description="Basic and acidic residues" evidence="4">
    <location>
        <begin position="29"/>
        <end position="52"/>
    </location>
</feature>
<dbReference type="OrthoDB" id="10264378at2759"/>
<gene>
    <name evidence="7" type="ORF">TM35_000292190</name>
</gene>
<dbReference type="InterPro" id="IPR053940">
    <property type="entry name" value="UTP25_NTPase-like"/>
</dbReference>
<evidence type="ECO:0000313" key="8">
    <source>
        <dbReference type="Proteomes" id="UP000192257"/>
    </source>
</evidence>
<evidence type="ECO:0000259" key="5">
    <source>
        <dbReference type="Pfam" id="PF06862"/>
    </source>
</evidence>
<feature type="region of interest" description="Disordered" evidence="4">
    <location>
        <begin position="1"/>
        <end position="260"/>
    </location>
</feature>
<dbReference type="InterPro" id="IPR027417">
    <property type="entry name" value="P-loop_NTPase"/>
</dbReference>
<feature type="region of interest" description="Disordered" evidence="4">
    <location>
        <begin position="443"/>
        <end position="488"/>
    </location>
</feature>
<feature type="compositionally biased region" description="Basic residues" evidence="4">
    <location>
        <begin position="443"/>
        <end position="453"/>
    </location>
</feature>
<reference evidence="7 8" key="1">
    <citation type="submission" date="2017-03" db="EMBL/GenBank/DDBJ databases">
        <title>An alternative strategy for trypanosome survival in the mammalian bloodstream revealed through genome and transcriptome analysis of the ubiquitous bovine parasite Trypanosoma (Megatrypanum) theileri.</title>
        <authorList>
            <person name="Kelly S."/>
            <person name="Ivens A."/>
            <person name="Mott A."/>
            <person name="O'Neill E."/>
            <person name="Emms D."/>
            <person name="Macleod O."/>
            <person name="Voorheis P."/>
            <person name="Matthews J."/>
            <person name="Matthews K."/>
            <person name="Carrington M."/>
        </authorList>
    </citation>
    <scope>NUCLEOTIDE SEQUENCE [LARGE SCALE GENOMIC DNA]</scope>
    <source>
        <strain evidence="7">Edinburgh</strain>
    </source>
</reference>
<feature type="compositionally biased region" description="Acidic residues" evidence="4">
    <location>
        <begin position="181"/>
        <end position="238"/>
    </location>
</feature>
<protein>
    <recommendedName>
        <fullName evidence="9">U3 small nucleolar RNA-associated protein 25</fullName>
    </recommendedName>
</protein>
<dbReference type="STRING" id="67003.A0A1X0NNR2"/>
<dbReference type="Gene3D" id="3.40.50.300">
    <property type="entry name" value="P-loop containing nucleotide triphosphate hydrolases"/>
    <property type="match status" value="1"/>
</dbReference>
<dbReference type="PANTHER" id="PTHR12933:SF0">
    <property type="entry name" value="U3 SMALL NUCLEOLAR RNA-ASSOCIATED PROTEIN 25 HOMOLOG"/>
    <property type="match status" value="1"/>
</dbReference>
<dbReference type="PANTHER" id="PTHR12933">
    <property type="entry name" value="ORF PROTEIN-RELATED"/>
    <property type="match status" value="1"/>
</dbReference>
<feature type="compositionally biased region" description="Basic and acidic residues" evidence="4">
    <location>
        <begin position="351"/>
        <end position="361"/>
    </location>
</feature>
<dbReference type="InterPro" id="IPR010678">
    <property type="entry name" value="UTP25"/>
</dbReference>
<sequence length="900" mass="103522">MGRPGGFFKRLKAKQKRQSSHRRRGTKGASKEERRAKHNERVDYYAAKREAEELAAISSSESGDDHDGGAVSTDSEAELRREEQSLMRLRQLLGAGGVGNGRGAKRKRSGEEEEEEQDNHRNINNNNEGKGENASKTTDNGNKDNNNNNNKQKRKKKKGGMKAVDELSEDSEDWRAYLSSGEEEEEVEEIEEMEEEEEEEGMEDQEMDDEEGYDDVDYGDEDDDDDEDDDEEEESEELDMAKEDAYEDDDEDENEEEKETAQLLPQFHHGTTSLNALQHVVSATDPWFLKYHQDRHGDIDTTPMQSQPCGDSNIAVSASTHAVEHFLHKPFALDKVSSLGNGLANGGGKQQKQEKKEERPPYMHETLWKKWLEYCTAESRGPMTQEERGLLDLLQGYPDMIDCCRSWDNADSRREIFLLHVLNHWFKARSVVLAHDAILRERKAKKKKEKNKNKNSSNSSSKKGSKKKAKDESDNEDEDDDEEEYEEYELRDRGFGKTRLLIMLPMRNIAHRYMMTLVKLLRASPEDCPKLSTFDEDFSELEEAMDPTFKRRPREYQMQFAGNVDDAFCVGVRLAPSSLRVYTHPLNSDLLICSPLGLRRRLERSGDAAVSLASVEVCVIDEAHVLLMQNWQHAAHVLRRLLNKRPTDTTHGLADMRRVYGWALAGHSGRHRQTIMSANVSHATLLATLRAACVNNSGRVLLQRREEEGVLSQVMVPVRQHFLRFEPPQLNNVEGCDDARFDFFTQEVFATKISPLVQRDVRTIIFVPSYFDFVRLRNYMIREHRDTFAAISEYTSLQQQRKALGQFTDLERPLLLVTERFYFFKRYFVKLAEVMVFYSPPVFPAFYVSLVNRLVATSPNAFALTLFSRFDTHELNRIVGTRRTRQLLEREADAFSFVTN</sequence>
<feature type="compositionally biased region" description="Basic residues" evidence="4">
    <location>
        <begin position="9"/>
        <end position="26"/>
    </location>
</feature>
<dbReference type="GeneID" id="39988156"/>
<organism evidence="7 8">
    <name type="scientific">Trypanosoma theileri</name>
    <dbReference type="NCBI Taxonomy" id="67003"/>
    <lineage>
        <taxon>Eukaryota</taxon>
        <taxon>Discoba</taxon>
        <taxon>Euglenozoa</taxon>
        <taxon>Kinetoplastea</taxon>
        <taxon>Metakinetoplastina</taxon>
        <taxon>Trypanosomatida</taxon>
        <taxon>Trypanosomatidae</taxon>
        <taxon>Trypanosoma</taxon>
    </lineage>
</organism>
<comment type="subcellular location">
    <subcellularLocation>
        <location evidence="1">Nucleus</location>
        <location evidence="1">Nucleolus</location>
    </subcellularLocation>
</comment>
<evidence type="ECO:0000256" key="3">
    <source>
        <dbReference type="ARBA" id="ARBA00023242"/>
    </source>
</evidence>
<name>A0A1X0NNR2_9TRYP</name>
<dbReference type="GO" id="GO:0000462">
    <property type="term" value="P:maturation of SSU-rRNA from tricistronic rRNA transcript (SSU-rRNA, 5.8S rRNA, LSU-rRNA)"/>
    <property type="evidence" value="ECO:0007669"/>
    <property type="project" value="TreeGrafter"/>
</dbReference>
<feature type="compositionally biased region" description="Acidic residues" evidence="4">
    <location>
        <begin position="245"/>
        <end position="258"/>
    </location>
</feature>
<evidence type="ECO:0000259" key="6">
    <source>
        <dbReference type="Pfam" id="PF22916"/>
    </source>
</evidence>
<evidence type="ECO:0000313" key="7">
    <source>
        <dbReference type="EMBL" id="ORC86337.1"/>
    </source>
</evidence>
<evidence type="ECO:0008006" key="9">
    <source>
        <dbReference type="Google" id="ProtNLM"/>
    </source>
</evidence>
<proteinExistence type="inferred from homology"/>
<dbReference type="GO" id="GO:0034511">
    <property type="term" value="F:U3 snoRNA binding"/>
    <property type="evidence" value="ECO:0007669"/>
    <property type="project" value="InterPro"/>
</dbReference>
<feature type="domain" description="UTP25 NTP hydrolase-like" evidence="6">
    <location>
        <begin position="397"/>
        <end position="700"/>
    </location>
</feature>
<accession>A0A1X0NNR2</accession>
<evidence type="ECO:0000256" key="1">
    <source>
        <dbReference type="ARBA" id="ARBA00004604"/>
    </source>
</evidence>
<dbReference type="Pfam" id="PF22916">
    <property type="entry name" value="UTP25_NTPase-like"/>
    <property type="match status" value="1"/>
</dbReference>
<feature type="domain" description="UTP25 C-terminal" evidence="5">
    <location>
        <begin position="711"/>
        <end position="897"/>
    </location>
</feature>
<dbReference type="Proteomes" id="UP000192257">
    <property type="component" value="Unassembled WGS sequence"/>
</dbReference>
<evidence type="ECO:0000256" key="2">
    <source>
        <dbReference type="ARBA" id="ARBA00009223"/>
    </source>
</evidence>
<dbReference type="VEuPathDB" id="TriTrypDB:TM35_000292190"/>
<dbReference type="GO" id="GO:0032040">
    <property type="term" value="C:small-subunit processome"/>
    <property type="evidence" value="ECO:0007669"/>
    <property type="project" value="TreeGrafter"/>
</dbReference>
<comment type="caution">
    <text evidence="7">The sequence shown here is derived from an EMBL/GenBank/DDBJ whole genome shotgun (WGS) entry which is preliminary data.</text>
</comment>
<feature type="region of interest" description="Disordered" evidence="4">
    <location>
        <begin position="342"/>
        <end position="361"/>
    </location>
</feature>
<comment type="similarity">
    <text evidence="2">Belongs to the UTP25 family.</text>
</comment>
<dbReference type="GO" id="GO:0019843">
    <property type="term" value="F:rRNA binding"/>
    <property type="evidence" value="ECO:0007669"/>
    <property type="project" value="TreeGrafter"/>
</dbReference>
<feature type="compositionally biased region" description="Basic residues" evidence="4">
    <location>
        <begin position="151"/>
        <end position="160"/>
    </location>
</feature>
<dbReference type="Pfam" id="PF06862">
    <property type="entry name" value="Utp25_C"/>
    <property type="match status" value="1"/>
</dbReference>
<evidence type="ECO:0000256" key="4">
    <source>
        <dbReference type="SAM" id="MobiDB-lite"/>
    </source>
</evidence>
<dbReference type="RefSeq" id="XP_028880403.1">
    <property type="nucleotide sequence ID" value="XM_029028376.1"/>
</dbReference>